<evidence type="ECO:0000313" key="2">
    <source>
        <dbReference type="Proteomes" id="UP000256690"/>
    </source>
</evidence>
<protein>
    <submittedName>
        <fullName evidence="1">Uncharacterized protein</fullName>
    </submittedName>
</protein>
<dbReference type="EMBL" id="PVWQ01000009">
    <property type="protein sequence ID" value="RDW72356.1"/>
    <property type="molecule type" value="Genomic_DNA"/>
</dbReference>
<dbReference type="Proteomes" id="UP000256690">
    <property type="component" value="Unassembled WGS sequence"/>
</dbReference>
<dbReference type="RefSeq" id="XP_026601576.1">
    <property type="nucleotide sequence ID" value="XM_026749544.1"/>
</dbReference>
<dbReference type="GeneID" id="38117898"/>
<dbReference type="AlphaFoldDB" id="A0A3D8REJ0"/>
<keyword evidence="2" id="KW-1185">Reference proteome</keyword>
<reference evidence="1 2" key="1">
    <citation type="journal article" date="2018" name="IMA Fungus">
        <title>IMA Genome-F 9: Draft genome sequence of Annulohypoxylon stygium, Aspergillus mulundensis, Berkeleyomyces basicola (syn. Thielaviopsis basicola), Ceratocystis smalleyi, two Cercospora beticola strains, Coleophoma cylindrospora, Fusarium fracticaudum, Phialophora cf. hyalina, and Morchella septimelata.</title>
        <authorList>
            <person name="Wingfield B.D."/>
            <person name="Bills G.F."/>
            <person name="Dong Y."/>
            <person name="Huang W."/>
            <person name="Nel W.J."/>
            <person name="Swalarsk-Parry B.S."/>
            <person name="Vaghefi N."/>
            <person name="Wilken P.M."/>
            <person name="An Z."/>
            <person name="de Beer Z.W."/>
            <person name="De Vos L."/>
            <person name="Chen L."/>
            <person name="Duong T.A."/>
            <person name="Gao Y."/>
            <person name="Hammerbacher A."/>
            <person name="Kikkert J.R."/>
            <person name="Li Y."/>
            <person name="Li H."/>
            <person name="Li K."/>
            <person name="Li Q."/>
            <person name="Liu X."/>
            <person name="Ma X."/>
            <person name="Naidoo K."/>
            <person name="Pethybridge S.J."/>
            <person name="Sun J."/>
            <person name="Steenkamp E.T."/>
            <person name="van der Nest M.A."/>
            <person name="van Wyk S."/>
            <person name="Wingfield M.J."/>
            <person name="Xiong C."/>
            <person name="Yue Q."/>
            <person name="Zhang X."/>
        </authorList>
    </citation>
    <scope>NUCLEOTIDE SEQUENCE [LARGE SCALE GENOMIC DNA]</scope>
    <source>
        <strain evidence="1 2">DSM 5745</strain>
    </source>
</reference>
<proteinExistence type="predicted"/>
<gene>
    <name evidence="1" type="ORF">DSM5745_07528</name>
</gene>
<accession>A0A3D8REJ0</accession>
<dbReference type="OrthoDB" id="4427207at2759"/>
<comment type="caution">
    <text evidence="1">The sequence shown here is derived from an EMBL/GenBank/DDBJ whole genome shotgun (WGS) entry which is preliminary data.</text>
</comment>
<organism evidence="1 2">
    <name type="scientific">Aspergillus mulundensis</name>
    <dbReference type="NCBI Taxonomy" id="1810919"/>
    <lineage>
        <taxon>Eukaryota</taxon>
        <taxon>Fungi</taxon>
        <taxon>Dikarya</taxon>
        <taxon>Ascomycota</taxon>
        <taxon>Pezizomycotina</taxon>
        <taxon>Eurotiomycetes</taxon>
        <taxon>Eurotiomycetidae</taxon>
        <taxon>Eurotiales</taxon>
        <taxon>Aspergillaceae</taxon>
        <taxon>Aspergillus</taxon>
        <taxon>Aspergillus subgen. Nidulantes</taxon>
    </lineage>
</organism>
<name>A0A3D8REJ0_9EURO</name>
<sequence length="83" mass="9727">MPIDAGFLGPRDLLIEDEDRFVLTAPSFRKLKDVLVGTEKLPYDEQSMRLWFSDRAFYILSDYLEPVMEAFTKLCFRPPHAEK</sequence>
<evidence type="ECO:0000313" key="1">
    <source>
        <dbReference type="EMBL" id="RDW72356.1"/>
    </source>
</evidence>